<protein>
    <submittedName>
        <fullName evidence="1">Cell division protein ZapA</fullName>
    </submittedName>
</protein>
<dbReference type="AlphaFoldDB" id="A0A7G5XE91"/>
<gene>
    <name evidence="1" type="ORF">H4075_17175</name>
</gene>
<evidence type="ECO:0000313" key="2">
    <source>
        <dbReference type="Proteomes" id="UP000515344"/>
    </source>
</evidence>
<name>A0A7G5XE91_9BACT</name>
<dbReference type="GO" id="GO:0051301">
    <property type="term" value="P:cell division"/>
    <property type="evidence" value="ECO:0007669"/>
    <property type="project" value="UniProtKB-KW"/>
</dbReference>
<proteinExistence type="predicted"/>
<dbReference type="Gene3D" id="3.30.160.880">
    <property type="entry name" value="Cell division protein ZapA protomer, N-terminal domain"/>
    <property type="match status" value="1"/>
</dbReference>
<dbReference type="KEGG" id="lacs:H4075_17175"/>
<keyword evidence="2" id="KW-1185">Reference proteome</keyword>
<dbReference type="RefSeq" id="WP_182802056.1">
    <property type="nucleotide sequence ID" value="NZ_CP060007.1"/>
</dbReference>
<dbReference type="InterPro" id="IPR042233">
    <property type="entry name" value="Cell_div_ZapA_N"/>
</dbReference>
<dbReference type="InterPro" id="IPR007838">
    <property type="entry name" value="Cell_div_ZapA-like"/>
</dbReference>
<keyword evidence="1" id="KW-0132">Cell division</keyword>
<evidence type="ECO:0000313" key="1">
    <source>
        <dbReference type="EMBL" id="QNA43794.1"/>
    </source>
</evidence>
<accession>A0A7G5XE91</accession>
<dbReference type="Proteomes" id="UP000515344">
    <property type="component" value="Chromosome"/>
</dbReference>
<reference evidence="2" key="1">
    <citation type="submission" date="2020-08" db="EMBL/GenBank/DDBJ databases">
        <title>Lacibacter sp. S13-6-6 genome sequencing.</title>
        <authorList>
            <person name="Jin L."/>
        </authorList>
    </citation>
    <scope>NUCLEOTIDE SEQUENCE [LARGE SCALE GENOMIC DNA]</scope>
    <source>
        <strain evidence="2">S13-6-6</strain>
    </source>
</reference>
<sequence length="101" mass="11473">MMESLIPINIVIGDRSYRIKVSPEHEEHVRKTVKIINEKVLEYRTSFAGKDMQDYISMVLIWYATDVTSTNTKGADTTDESAAADALKKLELQIDQLLQQA</sequence>
<dbReference type="SUPFAM" id="SSF102829">
    <property type="entry name" value="Cell division protein ZapA-like"/>
    <property type="match status" value="1"/>
</dbReference>
<dbReference type="Pfam" id="PF05164">
    <property type="entry name" value="ZapA"/>
    <property type="match status" value="1"/>
</dbReference>
<organism evidence="1 2">
    <name type="scientific">Lacibacter sediminis</name>
    <dbReference type="NCBI Taxonomy" id="2760713"/>
    <lineage>
        <taxon>Bacteria</taxon>
        <taxon>Pseudomonadati</taxon>
        <taxon>Bacteroidota</taxon>
        <taxon>Chitinophagia</taxon>
        <taxon>Chitinophagales</taxon>
        <taxon>Chitinophagaceae</taxon>
        <taxon>Lacibacter</taxon>
    </lineage>
</organism>
<dbReference type="InterPro" id="IPR036192">
    <property type="entry name" value="Cell_div_ZapA-like_sf"/>
</dbReference>
<dbReference type="EMBL" id="CP060007">
    <property type="protein sequence ID" value="QNA43794.1"/>
    <property type="molecule type" value="Genomic_DNA"/>
</dbReference>
<keyword evidence="1" id="KW-0131">Cell cycle</keyword>